<gene>
    <name evidence="2" type="ORF">BSTOLATCC_MIC43078</name>
</gene>
<sequence>MNFINSDIIEEEPLPAPVPSPKPLLEEFGTKIKQMHLKSLKKERNIKKVKGHFENQMSPDTLSKLNRIQKQLAHKRNSSSDITDDLENITKVFSSPAGRFEENEKWGEGIDEGKLEIQKPRSINISISLSRINSNSMIILNEDLGKNYRFKRNPIKLSMMAHNIREKLLKPGEESKIKSISIWPDQTPLKIIKHKYTKTHHTARDIASPIAKGKLTAKMIMKQKRDWSRSALDNVCIL</sequence>
<comment type="caution">
    <text evidence="2">The sequence shown here is derived from an EMBL/GenBank/DDBJ whole genome shotgun (WGS) entry which is preliminary data.</text>
</comment>
<protein>
    <submittedName>
        <fullName evidence="2">Uncharacterized protein</fullName>
    </submittedName>
</protein>
<evidence type="ECO:0000313" key="3">
    <source>
        <dbReference type="Proteomes" id="UP001162131"/>
    </source>
</evidence>
<accession>A0AAU9JRC3</accession>
<evidence type="ECO:0000313" key="2">
    <source>
        <dbReference type="EMBL" id="CAG9327081.1"/>
    </source>
</evidence>
<evidence type="ECO:0000256" key="1">
    <source>
        <dbReference type="SAM" id="MobiDB-lite"/>
    </source>
</evidence>
<dbReference type="AlphaFoldDB" id="A0AAU9JRC3"/>
<dbReference type="Proteomes" id="UP001162131">
    <property type="component" value="Unassembled WGS sequence"/>
</dbReference>
<reference evidence="2" key="1">
    <citation type="submission" date="2021-09" db="EMBL/GenBank/DDBJ databases">
        <authorList>
            <consortium name="AG Swart"/>
            <person name="Singh M."/>
            <person name="Singh A."/>
            <person name="Seah K."/>
            <person name="Emmerich C."/>
        </authorList>
    </citation>
    <scope>NUCLEOTIDE SEQUENCE</scope>
    <source>
        <strain evidence="2">ATCC30299</strain>
    </source>
</reference>
<name>A0AAU9JRC3_9CILI</name>
<proteinExistence type="predicted"/>
<feature type="region of interest" description="Disordered" evidence="1">
    <location>
        <begin position="1"/>
        <end position="20"/>
    </location>
</feature>
<organism evidence="2 3">
    <name type="scientific">Blepharisma stoltei</name>
    <dbReference type="NCBI Taxonomy" id="1481888"/>
    <lineage>
        <taxon>Eukaryota</taxon>
        <taxon>Sar</taxon>
        <taxon>Alveolata</taxon>
        <taxon>Ciliophora</taxon>
        <taxon>Postciliodesmatophora</taxon>
        <taxon>Heterotrichea</taxon>
        <taxon>Heterotrichida</taxon>
        <taxon>Blepharismidae</taxon>
        <taxon>Blepharisma</taxon>
    </lineage>
</organism>
<dbReference type="EMBL" id="CAJZBQ010000042">
    <property type="protein sequence ID" value="CAG9327081.1"/>
    <property type="molecule type" value="Genomic_DNA"/>
</dbReference>
<keyword evidence="3" id="KW-1185">Reference proteome</keyword>